<accession>A0A0F8ZTB4</accession>
<evidence type="ECO:0000313" key="1">
    <source>
        <dbReference type="EMBL" id="KKK97048.1"/>
    </source>
</evidence>
<reference evidence="1" key="1">
    <citation type="journal article" date="2015" name="Nature">
        <title>Complex archaea that bridge the gap between prokaryotes and eukaryotes.</title>
        <authorList>
            <person name="Spang A."/>
            <person name="Saw J.H."/>
            <person name="Jorgensen S.L."/>
            <person name="Zaremba-Niedzwiedzka K."/>
            <person name="Martijn J."/>
            <person name="Lind A.E."/>
            <person name="van Eijk R."/>
            <person name="Schleper C."/>
            <person name="Guy L."/>
            <person name="Ettema T.J."/>
        </authorList>
    </citation>
    <scope>NUCLEOTIDE SEQUENCE</scope>
</reference>
<feature type="non-terminal residue" evidence="1">
    <location>
        <position position="448"/>
    </location>
</feature>
<dbReference type="AlphaFoldDB" id="A0A0F8ZTB4"/>
<comment type="caution">
    <text evidence="1">The sequence shown here is derived from an EMBL/GenBank/DDBJ whole genome shotgun (WGS) entry which is preliminary data.</text>
</comment>
<feature type="non-terminal residue" evidence="1">
    <location>
        <position position="1"/>
    </location>
</feature>
<dbReference type="EMBL" id="LAZR01046219">
    <property type="protein sequence ID" value="KKK97048.1"/>
    <property type="molecule type" value="Genomic_DNA"/>
</dbReference>
<sequence>DEGKYIQINSGLVLITTFVDATQVRGRVLQALSAATATTIWILGTSYWNDADYPGAVVFHEGRLVFGGSPSFPNTFWGSSVLNFENFQPGTSDGDSYAFTLNARKASLIRWLESRDVMIAGLEDAEWQIGLRNALITPSSIFVRRQTIHGSANVQSIVAEKSILFVERGGDKIRELNFDFESDSYIADDKTLLAENVGGSSGFKQIDVQNRPFPVVWGVNNDGDLAGMTYIRNQGLAAWHTHKTGATTLGVPDGSDDYESVAVIPNLTDETVDEVWVVVKRTINGNTVRFVEQFEKPLEIDASPTDARMLDAFIVDTGLTTTVTGLEHLEGDTVTAIIDGDPSKIETHIVDGSGEIELTEAPTVNVVVGIPYKPLIQTMRPSVEGPAGTGQAQIARISKVWVRLFNTLGLKCGATEAGVTALNLAKSSQVNEDDYYTFADNGLFEGDV</sequence>
<evidence type="ECO:0008006" key="2">
    <source>
        <dbReference type="Google" id="ProtNLM"/>
    </source>
</evidence>
<proteinExistence type="predicted"/>
<name>A0A0F8ZTB4_9ZZZZ</name>
<protein>
    <recommendedName>
        <fullName evidence="2">Ubiquitin-activating enzyme E1 FCCH domain-containing protein</fullName>
    </recommendedName>
</protein>
<organism evidence="1">
    <name type="scientific">marine sediment metagenome</name>
    <dbReference type="NCBI Taxonomy" id="412755"/>
    <lineage>
        <taxon>unclassified sequences</taxon>
        <taxon>metagenomes</taxon>
        <taxon>ecological metagenomes</taxon>
    </lineage>
</organism>
<gene>
    <name evidence="1" type="ORF">LCGC14_2656660</name>
</gene>